<dbReference type="Proteomes" id="UP001177023">
    <property type="component" value="Unassembled WGS sequence"/>
</dbReference>
<feature type="chain" id="PRO_5041222429" description="Domain of unknown function DB domain-containing protein" evidence="2">
    <location>
        <begin position="20"/>
        <end position="443"/>
    </location>
</feature>
<dbReference type="Pfam" id="PF01682">
    <property type="entry name" value="DB"/>
    <property type="match status" value="1"/>
</dbReference>
<evidence type="ECO:0000256" key="1">
    <source>
        <dbReference type="SAM" id="MobiDB-lite"/>
    </source>
</evidence>
<comment type="caution">
    <text evidence="4">The sequence shown here is derived from an EMBL/GenBank/DDBJ whole genome shotgun (WGS) entry which is preliminary data.</text>
</comment>
<sequence>MPVFRSALLLLAGPLLVYGQQYYYPQYYPQYQPQYLPQQYQQFPQQQWVYQQQQPVNHQPTAQQFAQPPQSQQMPQQPRPPPAPENFQYLSEDDPSKKARRFIASYWDPQRQQTVYYERNDPVPNFQARPQFPQQFQQAPEPAQTPRLPFLSQQPPPQRILDPRLGQAPPPPPPQAFQPQQPATHTQAFREQQAPAAPRRTILGQGTPRAPPPPGKFSPYPQDLFNPLDAKVARPTPPEILVVGGSQKVEHSLIEEVPAQTLNNQRKPQPPTHFEQPKPIRPETPVRAPAPKNRRPVQQPARSHLVPAPRVELSEEIGEDANAIFLTCCKKRNVAKKCESRCDFDVMNKKMLTAMFLGTDPCPQAYGRDLLTCAAQDLDHSQCCIEKGVHETSAGNKCLGFCNMTPGTTFQADVSMLPCWAVLNDIKSCFRSHIEDNMLSRVV</sequence>
<evidence type="ECO:0000256" key="2">
    <source>
        <dbReference type="SAM" id="SignalP"/>
    </source>
</evidence>
<feature type="non-terminal residue" evidence="4">
    <location>
        <position position="1"/>
    </location>
</feature>
<feature type="signal peptide" evidence="2">
    <location>
        <begin position="1"/>
        <end position="19"/>
    </location>
</feature>
<reference evidence="4" key="1">
    <citation type="submission" date="2023-06" db="EMBL/GenBank/DDBJ databases">
        <authorList>
            <person name="Delattre M."/>
        </authorList>
    </citation>
    <scope>NUCLEOTIDE SEQUENCE</scope>
    <source>
        <strain evidence="4">AF72</strain>
    </source>
</reference>
<dbReference type="InterPro" id="IPR002602">
    <property type="entry name" value="DB"/>
</dbReference>
<accession>A0AA36DHK9</accession>
<protein>
    <recommendedName>
        <fullName evidence="3">Domain of unknown function DB domain-containing protein</fullName>
    </recommendedName>
</protein>
<evidence type="ECO:0000259" key="3">
    <source>
        <dbReference type="Pfam" id="PF01682"/>
    </source>
</evidence>
<dbReference type="PANTHER" id="PTHR46705:SF2">
    <property type="entry name" value="DOMAIN OF UNKNOWN FUNCTION DB DOMAIN-CONTAINING PROTEIN"/>
    <property type="match status" value="1"/>
</dbReference>
<proteinExistence type="predicted"/>
<keyword evidence="5" id="KW-1185">Reference proteome</keyword>
<gene>
    <name evidence="4" type="ORF">MSPICULIGERA_LOCUS24682</name>
</gene>
<dbReference type="AlphaFoldDB" id="A0AA36DHK9"/>
<dbReference type="PANTHER" id="PTHR46705">
    <property type="entry name" value="PROTEIN CBG09805"/>
    <property type="match status" value="1"/>
</dbReference>
<feature type="compositionally biased region" description="Low complexity" evidence="1">
    <location>
        <begin position="51"/>
        <end position="76"/>
    </location>
</feature>
<evidence type="ECO:0000313" key="4">
    <source>
        <dbReference type="EMBL" id="CAJ0586691.1"/>
    </source>
</evidence>
<evidence type="ECO:0000313" key="5">
    <source>
        <dbReference type="Proteomes" id="UP001177023"/>
    </source>
</evidence>
<feature type="region of interest" description="Disordered" evidence="1">
    <location>
        <begin position="258"/>
        <end position="305"/>
    </location>
</feature>
<feature type="compositionally biased region" description="Low complexity" evidence="1">
    <location>
        <begin position="134"/>
        <end position="146"/>
    </location>
</feature>
<feature type="domain" description="Domain of unknown function DB" evidence="3">
    <location>
        <begin position="328"/>
        <end position="430"/>
    </location>
</feature>
<name>A0AA36DHK9_9BILA</name>
<feature type="region of interest" description="Disordered" evidence="1">
    <location>
        <begin position="134"/>
        <end position="230"/>
    </location>
</feature>
<dbReference type="EMBL" id="CATQJA010002709">
    <property type="protein sequence ID" value="CAJ0586691.1"/>
    <property type="molecule type" value="Genomic_DNA"/>
</dbReference>
<feature type="region of interest" description="Disordered" evidence="1">
    <location>
        <begin position="51"/>
        <end position="91"/>
    </location>
</feature>
<organism evidence="4 5">
    <name type="scientific">Mesorhabditis spiculigera</name>
    <dbReference type="NCBI Taxonomy" id="96644"/>
    <lineage>
        <taxon>Eukaryota</taxon>
        <taxon>Metazoa</taxon>
        <taxon>Ecdysozoa</taxon>
        <taxon>Nematoda</taxon>
        <taxon>Chromadorea</taxon>
        <taxon>Rhabditida</taxon>
        <taxon>Rhabditina</taxon>
        <taxon>Rhabditomorpha</taxon>
        <taxon>Rhabditoidea</taxon>
        <taxon>Rhabditidae</taxon>
        <taxon>Mesorhabditinae</taxon>
        <taxon>Mesorhabditis</taxon>
    </lineage>
</organism>
<keyword evidence="2" id="KW-0732">Signal</keyword>